<dbReference type="Proteomes" id="UP000198670">
    <property type="component" value="Unassembled WGS sequence"/>
</dbReference>
<dbReference type="PROSITE" id="PS51257">
    <property type="entry name" value="PROKAR_LIPOPROTEIN"/>
    <property type="match status" value="1"/>
</dbReference>
<protein>
    <recommendedName>
        <fullName evidence="3">Lipoprotein</fullName>
    </recommendedName>
</protein>
<dbReference type="AlphaFoldDB" id="A0A1I3TZK6"/>
<evidence type="ECO:0008006" key="3">
    <source>
        <dbReference type="Google" id="ProtNLM"/>
    </source>
</evidence>
<dbReference type="OrthoDB" id="646668at2"/>
<sequence>MKTFIKHCSKWAVLLIMAVSACEPIEDRMEMGGAIAAEQLDLTATLIQVNGKNSNKVALDNRSPVLSNWDYGTGTTQRKTDTVLLVTTGENEIIFTGLNPDGTKITKTLTVNVDELTFDVPLEWGYLTGGSERTWVWDDTQPAVWGNGGYMGSSKPEWWALPVADIDGQASGEGAGAKMVFSLRGAKLTKVKAGGQEETGSFSFDMTKIITLDNGSVWATGKLTTKGVTVLCGKSPNEGGAPVYEYDILLLDDGRMVLSYPEPGVGPWGTAWFWMFRAID</sequence>
<dbReference type="STRING" id="1477437.SAMN05444682_113108"/>
<name>A0A1I3TZK6_9SPHI</name>
<dbReference type="EMBL" id="FOQO01000013">
    <property type="protein sequence ID" value="SFJ74981.1"/>
    <property type="molecule type" value="Genomic_DNA"/>
</dbReference>
<proteinExistence type="predicted"/>
<evidence type="ECO:0000313" key="1">
    <source>
        <dbReference type="EMBL" id="SFJ74981.1"/>
    </source>
</evidence>
<dbReference type="RefSeq" id="WP_090631397.1">
    <property type="nucleotide sequence ID" value="NZ_FOQO01000013.1"/>
</dbReference>
<keyword evidence="2" id="KW-1185">Reference proteome</keyword>
<organism evidence="1 2">
    <name type="scientific">Parapedobacter indicus</name>
    <dbReference type="NCBI Taxonomy" id="1477437"/>
    <lineage>
        <taxon>Bacteria</taxon>
        <taxon>Pseudomonadati</taxon>
        <taxon>Bacteroidota</taxon>
        <taxon>Sphingobacteriia</taxon>
        <taxon>Sphingobacteriales</taxon>
        <taxon>Sphingobacteriaceae</taxon>
        <taxon>Parapedobacter</taxon>
    </lineage>
</organism>
<reference evidence="1 2" key="1">
    <citation type="submission" date="2016-10" db="EMBL/GenBank/DDBJ databases">
        <authorList>
            <person name="de Groot N.N."/>
        </authorList>
    </citation>
    <scope>NUCLEOTIDE SEQUENCE [LARGE SCALE GENOMIC DNA]</scope>
    <source>
        <strain evidence="1 2">RK1</strain>
    </source>
</reference>
<evidence type="ECO:0000313" key="2">
    <source>
        <dbReference type="Proteomes" id="UP000198670"/>
    </source>
</evidence>
<gene>
    <name evidence="1" type="ORF">SAMN05444682_113108</name>
</gene>
<accession>A0A1I3TZK6</accession>